<dbReference type="Pfam" id="PF10116">
    <property type="entry name" value="Host_attach"/>
    <property type="match status" value="1"/>
</dbReference>
<evidence type="ECO:0000313" key="2">
    <source>
        <dbReference type="Proteomes" id="UP001597102"/>
    </source>
</evidence>
<dbReference type="RefSeq" id="WP_379085451.1">
    <property type="nucleotide sequence ID" value="NZ_JBHTJO010000001.1"/>
</dbReference>
<sequence>MARHGIPWKGWVVVCDGSKALMLQNEGDAELINLKVVEVFEEEHAATHELGTDKPGRVQESAVTGRSAMEQTDWHERAEIEFLGKIAEKLDGMIDTHEIKHLVLVAPPRALGRIRDHLTDKVTKVIDTQIDKDLVNLPVDEIEKHVNG</sequence>
<proteinExistence type="predicted"/>
<name>A0ABW3J7E8_9HYPH</name>
<gene>
    <name evidence="1" type="ORF">ACFQ2F_02940</name>
</gene>
<organism evidence="1 2">
    <name type="scientific">Methyloligella solikamskensis</name>
    <dbReference type="NCBI Taxonomy" id="1177756"/>
    <lineage>
        <taxon>Bacteria</taxon>
        <taxon>Pseudomonadati</taxon>
        <taxon>Pseudomonadota</taxon>
        <taxon>Alphaproteobacteria</taxon>
        <taxon>Hyphomicrobiales</taxon>
        <taxon>Hyphomicrobiaceae</taxon>
        <taxon>Methyloligella</taxon>
    </lineage>
</organism>
<reference evidence="2" key="1">
    <citation type="journal article" date="2019" name="Int. J. Syst. Evol. Microbiol.">
        <title>The Global Catalogue of Microorganisms (GCM) 10K type strain sequencing project: providing services to taxonomists for standard genome sequencing and annotation.</title>
        <authorList>
            <consortium name="The Broad Institute Genomics Platform"/>
            <consortium name="The Broad Institute Genome Sequencing Center for Infectious Disease"/>
            <person name="Wu L."/>
            <person name="Ma J."/>
        </authorList>
    </citation>
    <scope>NUCLEOTIDE SEQUENCE [LARGE SCALE GENOMIC DNA]</scope>
    <source>
        <strain evidence="2">CCUG 61697</strain>
    </source>
</reference>
<keyword evidence="2" id="KW-1185">Reference proteome</keyword>
<dbReference type="EMBL" id="JBHTJO010000001">
    <property type="protein sequence ID" value="MFD0986050.1"/>
    <property type="molecule type" value="Genomic_DNA"/>
</dbReference>
<comment type="caution">
    <text evidence="1">The sequence shown here is derived from an EMBL/GenBank/DDBJ whole genome shotgun (WGS) entry which is preliminary data.</text>
</comment>
<evidence type="ECO:0000313" key="1">
    <source>
        <dbReference type="EMBL" id="MFD0986050.1"/>
    </source>
</evidence>
<protein>
    <submittedName>
        <fullName evidence="1">Host attachment protein</fullName>
    </submittedName>
</protein>
<accession>A0ABW3J7E8</accession>
<dbReference type="Proteomes" id="UP001597102">
    <property type="component" value="Unassembled WGS sequence"/>
</dbReference>
<dbReference type="InterPro" id="IPR019291">
    <property type="entry name" value="Host_attachment_protein"/>
</dbReference>